<reference evidence="1" key="1">
    <citation type="submission" date="2020-02" db="EMBL/GenBank/DDBJ databases">
        <authorList>
            <person name="Meier V. D."/>
        </authorList>
    </citation>
    <scope>NUCLEOTIDE SEQUENCE</scope>
    <source>
        <strain evidence="1">AVDCRST_MAG35</strain>
    </source>
</reference>
<evidence type="ECO:0000313" key="1">
    <source>
        <dbReference type="EMBL" id="CAA9438259.1"/>
    </source>
</evidence>
<sequence length="58" mass="6677">MTLELQPLHALDRVEELVAAMTLEEELAQLVGLWESRSSAGWWRAPAWASPRWCTRRA</sequence>
<keyword evidence="1" id="KW-0326">Glycosidase</keyword>
<accession>A0A6J4QIE3</accession>
<proteinExistence type="predicted"/>
<dbReference type="EC" id="3.2.1.21" evidence="1"/>
<organism evidence="1">
    <name type="scientific">uncultured Quadrisphaera sp</name>
    <dbReference type="NCBI Taxonomy" id="904978"/>
    <lineage>
        <taxon>Bacteria</taxon>
        <taxon>Bacillati</taxon>
        <taxon>Actinomycetota</taxon>
        <taxon>Actinomycetes</taxon>
        <taxon>Kineosporiales</taxon>
        <taxon>Kineosporiaceae</taxon>
        <taxon>Quadrisphaera</taxon>
        <taxon>environmental samples</taxon>
    </lineage>
</organism>
<keyword evidence="1" id="KW-0378">Hydrolase</keyword>
<gene>
    <name evidence="1" type="ORF">AVDCRST_MAG35-3089</name>
</gene>
<dbReference type="AlphaFoldDB" id="A0A6J4QIE3"/>
<dbReference type="EMBL" id="CADCUY010000587">
    <property type="protein sequence ID" value="CAA9438259.1"/>
    <property type="molecule type" value="Genomic_DNA"/>
</dbReference>
<protein>
    <submittedName>
        <fullName evidence="1">Beta-glucosidase</fullName>
        <ecNumber evidence="1">3.2.1.21</ecNumber>
    </submittedName>
</protein>
<dbReference type="GO" id="GO:0008422">
    <property type="term" value="F:beta-glucosidase activity"/>
    <property type="evidence" value="ECO:0007669"/>
    <property type="project" value="UniProtKB-EC"/>
</dbReference>
<name>A0A6J4QIE3_9ACTN</name>